<feature type="compositionally biased region" description="Low complexity" evidence="2">
    <location>
        <begin position="90"/>
        <end position="111"/>
    </location>
</feature>
<organism evidence="3 4">
    <name type="scientific">Ectothiorhodospira magna</name>
    <dbReference type="NCBI Taxonomy" id="867345"/>
    <lineage>
        <taxon>Bacteria</taxon>
        <taxon>Pseudomonadati</taxon>
        <taxon>Pseudomonadota</taxon>
        <taxon>Gammaproteobacteria</taxon>
        <taxon>Chromatiales</taxon>
        <taxon>Ectothiorhodospiraceae</taxon>
        <taxon>Ectothiorhodospira</taxon>
    </lineage>
</organism>
<sequence>MSRARSKDRAKGKHKPQATGAKAPDELKATSSSREQPLTGTVVGKDTAAFNADAKDRDPIEGNVRSVPASSEQPAGAAGATGTHQPGSGKPESPASETAAAGGSTADAPKAGAEPSQTPKPEASKPVDNKPENPKTYSPKAGSEKSEPMKTTAQAPKTGAAAAAKPASGPGASGGGRVPPTPPASGGNGNGRGGKMPLIVGGVALVLALGIGMNAASNANKAQDMVNATNDRLSSALRELNQMQERTQALPDTISRLEQEVRDELAQALDKARNDVAGIEQRQARRLETLEEGLTALQDDSARPHREWQVAEVRYLMRIADHRLSLMGDAQGAMAALKAADDMLKAIGDPRFGEVRDAIAAEQQALANYDGTQVSQVVAELEQITAELKPMPLKMPEAENGAATRLLMVNGEPTEDAPWWERAYFQVMNELHQHVTVRRHAQPVRSMPDADAELFMRQVLALRIESARLAALRLDTEDYRANLKGAQELLVDYFASEPVAPLLKRLQDLEQRELRAERPDISGSLEKLSGLEG</sequence>
<keyword evidence="3" id="KW-0808">Transferase</keyword>
<feature type="compositionally biased region" description="Basic and acidic residues" evidence="2">
    <location>
        <begin position="122"/>
        <end position="133"/>
    </location>
</feature>
<reference evidence="3 4" key="1">
    <citation type="submission" date="2016-10" db="EMBL/GenBank/DDBJ databases">
        <authorList>
            <person name="de Groot N.N."/>
        </authorList>
    </citation>
    <scope>NUCLEOTIDE SEQUENCE [LARGE SCALE GENOMIC DNA]</scope>
    <source>
        <strain evidence="3 4">B7-7</strain>
    </source>
</reference>
<dbReference type="GO" id="GO:0032259">
    <property type="term" value="P:methylation"/>
    <property type="evidence" value="ECO:0007669"/>
    <property type="project" value="UniProtKB-KW"/>
</dbReference>
<dbReference type="STRING" id="867345.SAMN05421693_12321"/>
<dbReference type="InterPro" id="IPR007470">
    <property type="entry name" value="HemX"/>
</dbReference>
<feature type="compositionally biased region" description="Low complexity" evidence="2">
    <location>
        <begin position="150"/>
        <end position="170"/>
    </location>
</feature>
<keyword evidence="3" id="KW-0489">Methyltransferase</keyword>
<name>A0A1H9EW87_9GAMM</name>
<gene>
    <name evidence="3" type="ORF">SAMN05421693_12321</name>
</gene>
<evidence type="ECO:0000256" key="2">
    <source>
        <dbReference type="SAM" id="MobiDB-lite"/>
    </source>
</evidence>
<accession>A0A1H9EW87</accession>
<protein>
    <submittedName>
        <fullName evidence="3">Uroporphyrin-3 C-methyltransferase</fullName>
    </submittedName>
</protein>
<dbReference type="AlphaFoldDB" id="A0A1H9EW87"/>
<dbReference type="EMBL" id="FOFO01000023">
    <property type="protein sequence ID" value="SEQ29847.1"/>
    <property type="molecule type" value="Genomic_DNA"/>
</dbReference>
<feature type="compositionally biased region" description="Polar residues" evidence="2">
    <location>
        <begin position="29"/>
        <end position="39"/>
    </location>
</feature>
<dbReference type="GO" id="GO:0008168">
    <property type="term" value="F:methyltransferase activity"/>
    <property type="evidence" value="ECO:0007669"/>
    <property type="project" value="UniProtKB-KW"/>
</dbReference>
<evidence type="ECO:0000256" key="1">
    <source>
        <dbReference type="SAM" id="Coils"/>
    </source>
</evidence>
<dbReference type="PANTHER" id="PTHR38043:SF1">
    <property type="entry name" value="PROTEIN HEMX"/>
    <property type="match status" value="1"/>
</dbReference>
<feature type="region of interest" description="Disordered" evidence="2">
    <location>
        <begin position="1"/>
        <end position="192"/>
    </location>
</feature>
<evidence type="ECO:0000313" key="3">
    <source>
        <dbReference type="EMBL" id="SEQ29847.1"/>
    </source>
</evidence>
<proteinExistence type="predicted"/>
<dbReference type="Pfam" id="PF04375">
    <property type="entry name" value="HemX"/>
    <property type="match status" value="1"/>
</dbReference>
<dbReference type="PANTHER" id="PTHR38043">
    <property type="entry name" value="PROTEIN HEMX"/>
    <property type="match status" value="1"/>
</dbReference>
<keyword evidence="1" id="KW-0175">Coiled coil</keyword>
<keyword evidence="4" id="KW-1185">Reference proteome</keyword>
<dbReference type="Proteomes" id="UP000199496">
    <property type="component" value="Unassembled WGS sequence"/>
</dbReference>
<evidence type="ECO:0000313" key="4">
    <source>
        <dbReference type="Proteomes" id="UP000199496"/>
    </source>
</evidence>
<feature type="coiled-coil region" evidence="1">
    <location>
        <begin position="219"/>
        <end position="282"/>
    </location>
</feature>